<dbReference type="AlphaFoldDB" id="A0A561SDR8"/>
<evidence type="ECO:0000313" key="1">
    <source>
        <dbReference type="EMBL" id="TWF73016.1"/>
    </source>
</evidence>
<gene>
    <name evidence="1" type="ORF">FHX73_16167</name>
</gene>
<accession>A0A561SDR8</accession>
<evidence type="ECO:0000313" key="2">
    <source>
        <dbReference type="Proteomes" id="UP000317940"/>
    </source>
</evidence>
<dbReference type="EMBL" id="VIWT01000006">
    <property type="protein sequence ID" value="TWF73016.1"/>
    <property type="molecule type" value="Genomic_DNA"/>
</dbReference>
<keyword evidence="2" id="KW-1185">Reference proteome</keyword>
<reference evidence="1 2" key="1">
    <citation type="submission" date="2019-06" db="EMBL/GenBank/DDBJ databases">
        <title>Sequencing the genomes of 1000 actinobacteria strains.</title>
        <authorList>
            <person name="Klenk H.-P."/>
        </authorList>
    </citation>
    <scope>NUCLEOTIDE SEQUENCE [LARGE SCALE GENOMIC DNA]</scope>
    <source>
        <strain evidence="1 2">DSM 44826</strain>
    </source>
</reference>
<organism evidence="1 2">
    <name type="scientific">Kitasatospora viridis</name>
    <dbReference type="NCBI Taxonomy" id="281105"/>
    <lineage>
        <taxon>Bacteria</taxon>
        <taxon>Bacillati</taxon>
        <taxon>Actinomycetota</taxon>
        <taxon>Actinomycetes</taxon>
        <taxon>Kitasatosporales</taxon>
        <taxon>Streptomycetaceae</taxon>
        <taxon>Kitasatospora</taxon>
    </lineage>
</organism>
<dbReference type="Pfam" id="PF19372">
    <property type="entry name" value="DUF5947"/>
    <property type="match status" value="1"/>
</dbReference>
<protein>
    <submittedName>
        <fullName evidence="1">Uncharacterized protein</fullName>
    </submittedName>
</protein>
<proteinExistence type="predicted"/>
<dbReference type="InterPro" id="IPR045991">
    <property type="entry name" value="DUF5947"/>
</dbReference>
<dbReference type="OrthoDB" id="152349at2"/>
<comment type="caution">
    <text evidence="1">The sequence shown here is derived from an EMBL/GenBank/DDBJ whole genome shotgun (WGS) entry which is preliminary data.</text>
</comment>
<dbReference type="Proteomes" id="UP000317940">
    <property type="component" value="Unassembled WGS sequence"/>
</dbReference>
<name>A0A561SDR8_9ACTN</name>
<sequence length="209" mass="22206">MSAPAASGLRRFLTAPAPPVERCELCGLALAGEHRHLVDVERRSLACACPPCTLLLDRDGAGEGRFRAVPQRYLTDPQVQLGAGLWESLGIPVGVAFLLHNSVSGRPLAVYPSPAGPTESDLGPGSWETLEQATALAGLLLPDVEALLLVRVDGEELCALVPVDTAYGLVGQLRQHWHGFDGGPEVRARLREFLAGLRGRAGVAERRPA</sequence>
<dbReference type="RefSeq" id="WP_145910995.1">
    <property type="nucleotide sequence ID" value="NZ_BAAAMZ010000005.1"/>
</dbReference>